<dbReference type="AlphaFoldDB" id="A0A8J6CSJ4"/>
<gene>
    <name evidence="2" type="ORF">CXB51_021869</name>
</gene>
<accession>A0A8J6CSJ4</accession>
<dbReference type="Pfam" id="PF03732">
    <property type="entry name" value="Retrotrans_gag"/>
    <property type="match status" value="1"/>
</dbReference>
<evidence type="ECO:0000313" key="2">
    <source>
        <dbReference type="EMBL" id="KAG8483024.1"/>
    </source>
</evidence>
<name>A0A8J6CSJ4_9ROSI</name>
<dbReference type="OrthoDB" id="1002571at2759"/>
<evidence type="ECO:0000259" key="1">
    <source>
        <dbReference type="Pfam" id="PF03732"/>
    </source>
</evidence>
<dbReference type="EMBL" id="JAHUZN010000009">
    <property type="protein sequence ID" value="KAG8483024.1"/>
    <property type="molecule type" value="Genomic_DNA"/>
</dbReference>
<feature type="domain" description="Retrotransposon gag" evidence="1">
    <location>
        <begin position="51"/>
        <end position="120"/>
    </location>
</feature>
<evidence type="ECO:0000313" key="3">
    <source>
        <dbReference type="Proteomes" id="UP000701853"/>
    </source>
</evidence>
<dbReference type="Proteomes" id="UP000701853">
    <property type="component" value="Chromosome 9"/>
</dbReference>
<organism evidence="2 3">
    <name type="scientific">Gossypium anomalum</name>
    <dbReference type="NCBI Taxonomy" id="47600"/>
    <lineage>
        <taxon>Eukaryota</taxon>
        <taxon>Viridiplantae</taxon>
        <taxon>Streptophyta</taxon>
        <taxon>Embryophyta</taxon>
        <taxon>Tracheophyta</taxon>
        <taxon>Spermatophyta</taxon>
        <taxon>Magnoliopsida</taxon>
        <taxon>eudicotyledons</taxon>
        <taxon>Gunneridae</taxon>
        <taxon>Pentapetalae</taxon>
        <taxon>rosids</taxon>
        <taxon>malvids</taxon>
        <taxon>Malvales</taxon>
        <taxon>Malvaceae</taxon>
        <taxon>Malvoideae</taxon>
        <taxon>Gossypium</taxon>
    </lineage>
</organism>
<keyword evidence="3" id="KW-1185">Reference proteome</keyword>
<protein>
    <recommendedName>
        <fullName evidence="1">Retrotransposon gag domain-containing protein</fullName>
    </recommendedName>
</protein>
<dbReference type="InterPro" id="IPR005162">
    <property type="entry name" value="Retrotrans_gag_dom"/>
</dbReference>
<sequence length="193" mass="22032">MAHLPRPIFALHRSLRLECPHFDGSEFRERYSKFEQYFVADLVFDYDKVRIVMLHLEGRALGLHHCYAQKHGTLHQLVWKDYVYSLRKRFRSSMLKDSVVELVTLKRKGTVEEYHNQFVEGILGVLLKRGFLTNSSSMTHGSPSLPSSMPTRSIGSFQASSNAQPVLVLFVLPIVEYTGICCSYLTACVSSTE</sequence>
<reference evidence="2 3" key="1">
    <citation type="journal article" date="2021" name="bioRxiv">
        <title>The Gossypium anomalum genome as a resource for cotton improvement and evolutionary analysis of hybrid incompatibility.</title>
        <authorList>
            <person name="Grover C.E."/>
            <person name="Yuan D."/>
            <person name="Arick M.A."/>
            <person name="Miller E.R."/>
            <person name="Hu G."/>
            <person name="Peterson D.G."/>
            <person name="Wendel J.F."/>
            <person name="Udall J.A."/>
        </authorList>
    </citation>
    <scope>NUCLEOTIDE SEQUENCE [LARGE SCALE GENOMIC DNA]</scope>
    <source>
        <strain evidence="2">JFW-Udall</strain>
        <tissue evidence="2">Leaf</tissue>
    </source>
</reference>
<comment type="caution">
    <text evidence="2">The sequence shown here is derived from an EMBL/GenBank/DDBJ whole genome shotgun (WGS) entry which is preliminary data.</text>
</comment>
<proteinExistence type="predicted"/>